<evidence type="ECO:0000313" key="5">
    <source>
        <dbReference type="EMBL" id="KAL3878427.1"/>
    </source>
</evidence>
<protein>
    <submittedName>
        <fullName evidence="5">Uncharacterized protein</fullName>
    </submittedName>
</protein>
<dbReference type="GO" id="GO:0005524">
    <property type="term" value="F:ATP binding"/>
    <property type="evidence" value="ECO:0007669"/>
    <property type="project" value="UniProtKB-KW"/>
</dbReference>
<dbReference type="EMBL" id="JBJQND010000004">
    <property type="protein sequence ID" value="KAL3878427.1"/>
    <property type="molecule type" value="Genomic_DNA"/>
</dbReference>
<proteinExistence type="inferred from homology"/>
<organism evidence="5 6">
    <name type="scientific">Sinanodonta woodiana</name>
    <name type="common">Chinese pond mussel</name>
    <name type="synonym">Anodonta woodiana</name>
    <dbReference type="NCBI Taxonomy" id="1069815"/>
    <lineage>
        <taxon>Eukaryota</taxon>
        <taxon>Metazoa</taxon>
        <taxon>Spiralia</taxon>
        <taxon>Lophotrochozoa</taxon>
        <taxon>Mollusca</taxon>
        <taxon>Bivalvia</taxon>
        <taxon>Autobranchia</taxon>
        <taxon>Heteroconchia</taxon>
        <taxon>Palaeoheterodonta</taxon>
        <taxon>Unionida</taxon>
        <taxon>Unionoidea</taxon>
        <taxon>Unionidae</taxon>
        <taxon>Unioninae</taxon>
        <taxon>Sinanodonta</taxon>
    </lineage>
</organism>
<dbReference type="Proteomes" id="UP001634394">
    <property type="component" value="Unassembled WGS sequence"/>
</dbReference>
<feature type="compositionally biased region" description="Basic and acidic residues" evidence="4">
    <location>
        <begin position="582"/>
        <end position="597"/>
    </location>
</feature>
<evidence type="ECO:0000256" key="3">
    <source>
        <dbReference type="ARBA" id="ARBA00022840"/>
    </source>
</evidence>
<evidence type="ECO:0000256" key="2">
    <source>
        <dbReference type="ARBA" id="ARBA00022741"/>
    </source>
</evidence>
<dbReference type="AlphaFoldDB" id="A0ABD3WXC3"/>
<dbReference type="PANTHER" id="PTHR14187">
    <property type="entry name" value="ALPHA KINASE/ELONGATION FACTOR 2 KINASE"/>
    <property type="match status" value="1"/>
</dbReference>
<sequence length="597" mass="67563">MAAVNTRHTEKLLVVAIDFGTSYSGYAFSCTAEYNRNPWRIFAKRWPGGYTKTPTSLLLDHNQEYVTFGSDAETKYAELASKKIHKEYYYFRHFKMALHEKEDLTLKTEIEDKQGRHVLASLVFMYSIRALKGMVEKDLTDRKIPIKEDEIIWILTVPAIWNDAAKQFMREAAVKAGIKHRNLRLALEPEAASIYCKEKIIEREETSPNTELTSLKTGAKFMVVDMGGGTVDVTVREVAEGRKLKEIYVATGGAWGGTKVNDNFINFMEELLGQDVWSSFCEDCMLDMLEMEADFERKKRHIGIDSKGTIIRLPNSVSKKFKKIKGEKLDDEWIRNNGFQDKVKILEDKLILDPELIRSFFDTSLDSIVEHLQKILNTTDVGTIFLVGGFAESPLVCETIRQKFSGKTIVCHDDAGVCVLQGAVLYGHDPKIVVTRICRNTYGTEGMRYFIKDHDPEENKVMVDGEPFCKVFVKHAEIGQTVSLDETFPVEMEALTATATSMKVPVLISQKKHPVYTSEQECRQLGHIRVNMSNTTGGLDRKVTVNMVFEDSELRVEAVDITSGEKVAASFDLLGNSTDNQQDDRTFASQKEKKSVN</sequence>
<dbReference type="Pfam" id="PF00012">
    <property type="entry name" value="HSP70"/>
    <property type="match status" value="1"/>
</dbReference>
<gene>
    <name evidence="5" type="ORF">ACJMK2_030777</name>
</gene>
<name>A0ABD3WXC3_SINWO</name>
<keyword evidence="2" id="KW-0547">Nucleotide-binding</keyword>
<evidence type="ECO:0000256" key="1">
    <source>
        <dbReference type="ARBA" id="ARBA00007381"/>
    </source>
</evidence>
<dbReference type="InterPro" id="IPR013126">
    <property type="entry name" value="Hsp_70_fam"/>
</dbReference>
<dbReference type="SUPFAM" id="SSF53067">
    <property type="entry name" value="Actin-like ATPase domain"/>
    <property type="match status" value="2"/>
</dbReference>
<dbReference type="Gene3D" id="3.30.420.40">
    <property type="match status" value="2"/>
</dbReference>
<comment type="similarity">
    <text evidence="1">Belongs to the heat shock protein 70 family.</text>
</comment>
<comment type="caution">
    <text evidence="5">The sequence shown here is derived from an EMBL/GenBank/DDBJ whole genome shotgun (WGS) entry which is preliminary data.</text>
</comment>
<evidence type="ECO:0000256" key="4">
    <source>
        <dbReference type="SAM" id="MobiDB-lite"/>
    </source>
</evidence>
<feature type="region of interest" description="Disordered" evidence="4">
    <location>
        <begin position="575"/>
        <end position="597"/>
    </location>
</feature>
<reference evidence="5 6" key="1">
    <citation type="submission" date="2024-11" db="EMBL/GenBank/DDBJ databases">
        <title>Chromosome-level genome assembly of the freshwater bivalve Anodonta woodiana.</title>
        <authorList>
            <person name="Chen X."/>
        </authorList>
    </citation>
    <scope>NUCLEOTIDE SEQUENCE [LARGE SCALE GENOMIC DNA]</scope>
    <source>
        <strain evidence="5">MN2024</strain>
        <tissue evidence="5">Gills</tissue>
    </source>
</reference>
<dbReference type="InterPro" id="IPR043129">
    <property type="entry name" value="ATPase_NBD"/>
</dbReference>
<keyword evidence="6" id="KW-1185">Reference proteome</keyword>
<dbReference type="PANTHER" id="PTHR14187:SF5">
    <property type="entry name" value="HEAT SHOCK 70 KDA PROTEIN 12A"/>
    <property type="match status" value="1"/>
</dbReference>
<accession>A0ABD3WXC3</accession>
<evidence type="ECO:0000313" key="6">
    <source>
        <dbReference type="Proteomes" id="UP001634394"/>
    </source>
</evidence>
<keyword evidence="3" id="KW-0067">ATP-binding</keyword>
<dbReference type="CDD" id="cd10229">
    <property type="entry name" value="ASKHA_NBD_HSP70_HSPA12"/>
    <property type="match status" value="1"/>
</dbReference>